<dbReference type="Proteomes" id="UP000295788">
    <property type="component" value="Unassembled WGS sequence"/>
</dbReference>
<protein>
    <submittedName>
        <fullName evidence="1">Uncharacterized protein</fullName>
    </submittedName>
</protein>
<organism evidence="1 2">
    <name type="scientific">Tepidibacillus fermentans</name>
    <dbReference type="NCBI Taxonomy" id="1281767"/>
    <lineage>
        <taxon>Bacteria</taxon>
        <taxon>Bacillati</taxon>
        <taxon>Bacillota</taxon>
        <taxon>Bacilli</taxon>
        <taxon>Bacillales</taxon>
        <taxon>Bacillaceae</taxon>
        <taxon>Tepidibacillus</taxon>
    </lineage>
</organism>
<dbReference type="RefSeq" id="WP_165894898.1">
    <property type="nucleotide sequence ID" value="NZ_SMAB01000001.1"/>
</dbReference>
<name>A0A4R3KLU8_9BACI</name>
<comment type="caution">
    <text evidence="1">The sequence shown here is derived from an EMBL/GenBank/DDBJ whole genome shotgun (WGS) entry which is preliminary data.</text>
</comment>
<dbReference type="AlphaFoldDB" id="A0A4R3KLU8"/>
<accession>A0A4R3KLU8</accession>
<reference evidence="1 2" key="1">
    <citation type="submission" date="2019-03" db="EMBL/GenBank/DDBJ databases">
        <title>Genomic Encyclopedia of Type Strains, Phase IV (KMG-IV): sequencing the most valuable type-strain genomes for metagenomic binning, comparative biology and taxonomic classification.</title>
        <authorList>
            <person name="Goeker M."/>
        </authorList>
    </citation>
    <scope>NUCLEOTIDE SEQUENCE [LARGE SCALE GENOMIC DNA]</scope>
    <source>
        <strain evidence="1 2">DSM 23802</strain>
    </source>
</reference>
<evidence type="ECO:0000313" key="2">
    <source>
        <dbReference type="Proteomes" id="UP000295788"/>
    </source>
</evidence>
<gene>
    <name evidence="1" type="ORF">EDD72_101239</name>
</gene>
<keyword evidence="2" id="KW-1185">Reference proteome</keyword>
<evidence type="ECO:0000313" key="1">
    <source>
        <dbReference type="EMBL" id="TCS84570.1"/>
    </source>
</evidence>
<sequence length="58" mass="6770">MKVFYDLKMPVELKEIKEILKPYGGRCAKINDGKLEYQIKEEKEQEALQALKEKGLVD</sequence>
<dbReference type="EMBL" id="SMAB01000001">
    <property type="protein sequence ID" value="TCS84570.1"/>
    <property type="molecule type" value="Genomic_DNA"/>
</dbReference>
<proteinExistence type="predicted"/>